<dbReference type="PANTHER" id="PTHR47984:SF14">
    <property type="entry name" value="OS01G0323000 PROTEIN"/>
    <property type="match status" value="1"/>
</dbReference>
<dbReference type="Pfam" id="PF07714">
    <property type="entry name" value="PK_Tyr_Ser-Thr"/>
    <property type="match status" value="1"/>
</dbReference>
<evidence type="ECO:0000256" key="8">
    <source>
        <dbReference type="ARBA" id="ARBA00022989"/>
    </source>
</evidence>
<dbReference type="Gene3D" id="3.30.200.20">
    <property type="entry name" value="Phosphorylase Kinase, domain 1"/>
    <property type="match status" value="1"/>
</dbReference>
<comment type="caution">
    <text evidence="12">The sequence shown here is derived from an EMBL/GenBank/DDBJ whole genome shotgun (WGS) entry which is preliminary data.</text>
</comment>
<evidence type="ECO:0000313" key="12">
    <source>
        <dbReference type="EMBL" id="RRT46255.1"/>
    </source>
</evidence>
<dbReference type="SUPFAM" id="SSF56112">
    <property type="entry name" value="Protein kinase-like (PK-like)"/>
    <property type="match status" value="1"/>
</dbReference>
<keyword evidence="6" id="KW-0418">Kinase</keyword>
<comment type="subcellular location">
    <subcellularLocation>
        <location evidence="1">Membrane</location>
        <topology evidence="1">Single-pass membrane protein</topology>
    </subcellularLocation>
</comment>
<keyword evidence="8" id="KW-1133">Transmembrane helix</keyword>
<evidence type="ECO:0000256" key="7">
    <source>
        <dbReference type="ARBA" id="ARBA00022840"/>
    </source>
</evidence>
<dbReference type="InterPro" id="IPR001245">
    <property type="entry name" value="Ser-Thr/Tyr_kinase_cat_dom"/>
</dbReference>
<dbReference type="PANTHER" id="PTHR47984">
    <property type="entry name" value="OS01G0323000 PROTEIN"/>
    <property type="match status" value="1"/>
</dbReference>
<keyword evidence="9" id="KW-0472">Membrane</keyword>
<dbReference type="Gene3D" id="1.10.510.10">
    <property type="entry name" value="Transferase(Phosphotransferase) domain 1"/>
    <property type="match status" value="1"/>
</dbReference>
<dbReference type="GO" id="GO:0004672">
    <property type="term" value="F:protein kinase activity"/>
    <property type="evidence" value="ECO:0007669"/>
    <property type="project" value="InterPro"/>
</dbReference>
<dbReference type="AlphaFoldDB" id="A0A426Y3C8"/>
<evidence type="ECO:0000313" key="13">
    <source>
        <dbReference type="Proteomes" id="UP000287651"/>
    </source>
</evidence>
<organism evidence="12 13">
    <name type="scientific">Ensete ventricosum</name>
    <name type="common">Abyssinian banana</name>
    <name type="synonym">Musa ensete</name>
    <dbReference type="NCBI Taxonomy" id="4639"/>
    <lineage>
        <taxon>Eukaryota</taxon>
        <taxon>Viridiplantae</taxon>
        <taxon>Streptophyta</taxon>
        <taxon>Embryophyta</taxon>
        <taxon>Tracheophyta</taxon>
        <taxon>Spermatophyta</taxon>
        <taxon>Magnoliopsida</taxon>
        <taxon>Liliopsida</taxon>
        <taxon>Zingiberales</taxon>
        <taxon>Musaceae</taxon>
        <taxon>Ensete</taxon>
    </lineage>
</organism>
<dbReference type="InterPro" id="IPR011009">
    <property type="entry name" value="Kinase-like_dom_sf"/>
</dbReference>
<dbReference type="GO" id="GO:0005524">
    <property type="term" value="F:ATP binding"/>
    <property type="evidence" value="ECO:0007669"/>
    <property type="project" value="UniProtKB-KW"/>
</dbReference>
<keyword evidence="4" id="KW-0812">Transmembrane</keyword>
<evidence type="ECO:0000256" key="1">
    <source>
        <dbReference type="ARBA" id="ARBA00004167"/>
    </source>
</evidence>
<keyword evidence="7" id="KW-0067">ATP-binding</keyword>
<name>A0A426Y3C8_ENSVE</name>
<sequence length="379" mass="41814">MSRAMGSCSSSPLQRSSSGGGRRVGWDRFSSSFIRKQYCDGVVLGARPLHCSAQSDHLGGGRRVGWDRFSSSFYMYDSTVMGSFWVLVLSTAAHKAIVFRRKKKSWLGHVFFFLYACSTDGPRVKRVGPATGAPRSTHALPSLRLGTPPTGTTNGRTTRATHLEGPTDGAGPTSGQRGLLVCFSSAIEAAEAASADTASYISIPAAARGPSHSHFPPPPLRGVINRSSSLSNHRAPCDLPPIPRKWTCSFARAGWARRRSCAAWLWRCSRGDWGHWFTLRDLEISTDWFSKDNVLGEGGYGVVYRGQLVNGTHFYLRVTRTMLSYRAPFRLIYMFSFMPEKYVAPEYANTGLLNETSDIYSFGVLLLEVITGRDPVDYR</sequence>
<gene>
    <name evidence="12" type="ORF">B296_00037879</name>
</gene>
<evidence type="ECO:0000256" key="2">
    <source>
        <dbReference type="ARBA" id="ARBA00022553"/>
    </source>
</evidence>
<keyword evidence="2" id="KW-0597">Phosphoprotein</keyword>
<evidence type="ECO:0000256" key="10">
    <source>
        <dbReference type="SAM" id="MobiDB-lite"/>
    </source>
</evidence>
<evidence type="ECO:0000256" key="3">
    <source>
        <dbReference type="ARBA" id="ARBA00022679"/>
    </source>
</evidence>
<reference evidence="12 13" key="1">
    <citation type="journal article" date="2014" name="Agronomy (Basel)">
        <title>A Draft Genome Sequence for Ensete ventricosum, the Drought-Tolerant Tree Against Hunger.</title>
        <authorList>
            <person name="Harrison J."/>
            <person name="Moore K.A."/>
            <person name="Paszkiewicz K."/>
            <person name="Jones T."/>
            <person name="Grant M."/>
            <person name="Ambacheew D."/>
            <person name="Muzemil S."/>
            <person name="Studholme D.J."/>
        </authorList>
    </citation>
    <scope>NUCLEOTIDE SEQUENCE [LARGE SCALE GENOMIC DNA]</scope>
</reference>
<feature type="compositionally biased region" description="Low complexity" evidence="10">
    <location>
        <begin position="140"/>
        <end position="160"/>
    </location>
</feature>
<evidence type="ECO:0000256" key="5">
    <source>
        <dbReference type="ARBA" id="ARBA00022741"/>
    </source>
</evidence>
<evidence type="ECO:0000259" key="11">
    <source>
        <dbReference type="Pfam" id="PF07714"/>
    </source>
</evidence>
<feature type="compositionally biased region" description="Low complexity" evidence="10">
    <location>
        <begin position="1"/>
        <end position="17"/>
    </location>
</feature>
<evidence type="ECO:0000256" key="4">
    <source>
        <dbReference type="ARBA" id="ARBA00022692"/>
    </source>
</evidence>
<accession>A0A426Y3C8</accession>
<dbReference type="GO" id="GO:0016020">
    <property type="term" value="C:membrane"/>
    <property type="evidence" value="ECO:0007669"/>
    <property type="project" value="UniProtKB-SubCell"/>
</dbReference>
<protein>
    <recommendedName>
        <fullName evidence="11">Serine-threonine/tyrosine-protein kinase catalytic domain-containing protein</fullName>
    </recommendedName>
</protein>
<feature type="region of interest" description="Disordered" evidence="10">
    <location>
        <begin position="1"/>
        <end position="22"/>
    </location>
</feature>
<dbReference type="Proteomes" id="UP000287651">
    <property type="component" value="Unassembled WGS sequence"/>
</dbReference>
<proteinExistence type="predicted"/>
<feature type="non-terminal residue" evidence="12">
    <location>
        <position position="379"/>
    </location>
</feature>
<feature type="region of interest" description="Disordered" evidence="10">
    <location>
        <begin position="126"/>
        <end position="173"/>
    </location>
</feature>
<dbReference type="InterPro" id="IPR052232">
    <property type="entry name" value="RLK_Ser/Thr-Kinase"/>
</dbReference>
<keyword evidence="5" id="KW-0547">Nucleotide-binding</keyword>
<evidence type="ECO:0000256" key="6">
    <source>
        <dbReference type="ARBA" id="ARBA00022777"/>
    </source>
</evidence>
<dbReference type="EMBL" id="AMZH03015306">
    <property type="protein sequence ID" value="RRT46255.1"/>
    <property type="molecule type" value="Genomic_DNA"/>
</dbReference>
<feature type="domain" description="Serine-threonine/tyrosine-protein kinase catalytic" evidence="11">
    <location>
        <begin position="338"/>
        <end position="376"/>
    </location>
</feature>
<evidence type="ECO:0000256" key="9">
    <source>
        <dbReference type="ARBA" id="ARBA00023136"/>
    </source>
</evidence>
<keyword evidence="3" id="KW-0808">Transferase</keyword>